<comment type="caution">
    <text evidence="2">The sequence shown here is derived from an EMBL/GenBank/DDBJ whole genome shotgun (WGS) entry which is preliminary data.</text>
</comment>
<feature type="region of interest" description="Disordered" evidence="1">
    <location>
        <begin position="1"/>
        <end position="27"/>
    </location>
</feature>
<feature type="compositionally biased region" description="Polar residues" evidence="1">
    <location>
        <begin position="1"/>
        <end position="20"/>
    </location>
</feature>
<proteinExistence type="predicted"/>
<feature type="compositionally biased region" description="Basic and acidic residues" evidence="1">
    <location>
        <begin position="207"/>
        <end position="221"/>
    </location>
</feature>
<dbReference type="Proteomes" id="UP001163046">
    <property type="component" value="Unassembled WGS sequence"/>
</dbReference>
<gene>
    <name evidence="2" type="ORF">OS493_012773</name>
</gene>
<feature type="region of interest" description="Disordered" evidence="1">
    <location>
        <begin position="199"/>
        <end position="235"/>
    </location>
</feature>
<name>A0A9W9ZE26_9CNID</name>
<protein>
    <recommendedName>
        <fullName evidence="4">BZIP domain-containing protein</fullName>
    </recommendedName>
</protein>
<sequence>MDSMEALSSTMQSHVSQTLLDTDAKPSPQKVCMMRGEASAEIGDEMTTNNSMQWQMNLGIKQEQDNKDDDCVPKGGPGLYQWFENQALSEAVSSVNVDQVDPHSASIQEILEASRLSKTKDLLQLLDEIGAGDTSALAGHYWQEAGSSEFNPQSTDSYSLQFCATGGWYHLDRAECGRNRKRAVTVECIQAGEAAFPLGQSSTSSQELRDYNNDIRKQEEKKRKRRERNKQCSREFRRKQKVREQLLTRGKVEKEQLLVERHKRMEKTTKILIKIATSSGACEKGRSIINKVAGLINKENLPRAMVKGNMVSNRHVSHTRTQAF</sequence>
<dbReference type="OrthoDB" id="5969566at2759"/>
<dbReference type="AlphaFoldDB" id="A0A9W9ZE26"/>
<accession>A0A9W9ZE26</accession>
<evidence type="ECO:0000256" key="1">
    <source>
        <dbReference type="SAM" id="MobiDB-lite"/>
    </source>
</evidence>
<evidence type="ECO:0000313" key="3">
    <source>
        <dbReference type="Proteomes" id="UP001163046"/>
    </source>
</evidence>
<reference evidence="2" key="1">
    <citation type="submission" date="2023-01" db="EMBL/GenBank/DDBJ databases">
        <title>Genome assembly of the deep-sea coral Lophelia pertusa.</title>
        <authorList>
            <person name="Herrera S."/>
            <person name="Cordes E."/>
        </authorList>
    </citation>
    <scope>NUCLEOTIDE SEQUENCE</scope>
    <source>
        <strain evidence="2">USNM1676648</strain>
        <tissue evidence="2">Polyp</tissue>
    </source>
</reference>
<keyword evidence="3" id="KW-1185">Reference proteome</keyword>
<organism evidence="2 3">
    <name type="scientific">Desmophyllum pertusum</name>
    <dbReference type="NCBI Taxonomy" id="174260"/>
    <lineage>
        <taxon>Eukaryota</taxon>
        <taxon>Metazoa</taxon>
        <taxon>Cnidaria</taxon>
        <taxon>Anthozoa</taxon>
        <taxon>Hexacorallia</taxon>
        <taxon>Scleractinia</taxon>
        <taxon>Caryophylliina</taxon>
        <taxon>Caryophylliidae</taxon>
        <taxon>Desmophyllum</taxon>
    </lineage>
</organism>
<evidence type="ECO:0008006" key="4">
    <source>
        <dbReference type="Google" id="ProtNLM"/>
    </source>
</evidence>
<dbReference type="EMBL" id="MU826355">
    <property type="protein sequence ID" value="KAJ7380011.1"/>
    <property type="molecule type" value="Genomic_DNA"/>
</dbReference>
<evidence type="ECO:0000313" key="2">
    <source>
        <dbReference type="EMBL" id="KAJ7380011.1"/>
    </source>
</evidence>